<feature type="active site" evidence="10">
    <location>
        <position position="141"/>
    </location>
</feature>
<dbReference type="Proteomes" id="UP001597294">
    <property type="component" value="Unassembled WGS sequence"/>
</dbReference>
<evidence type="ECO:0000256" key="2">
    <source>
        <dbReference type="ARBA" id="ARBA00012052"/>
    </source>
</evidence>
<keyword evidence="5 10" id="KW-0547">Nucleotide-binding</keyword>
<comment type="catalytic activity">
    <reaction evidence="10">
        <text>4-CDP-2-C-methyl-D-erythritol + ATP = 4-CDP-2-C-methyl-D-erythritol 2-phosphate + ADP + H(+)</text>
        <dbReference type="Rhea" id="RHEA:18437"/>
        <dbReference type="ChEBI" id="CHEBI:15378"/>
        <dbReference type="ChEBI" id="CHEBI:30616"/>
        <dbReference type="ChEBI" id="CHEBI:57823"/>
        <dbReference type="ChEBI" id="CHEBI:57919"/>
        <dbReference type="ChEBI" id="CHEBI:456216"/>
        <dbReference type="EC" id="2.7.1.148"/>
    </reaction>
</comment>
<evidence type="ECO:0000256" key="4">
    <source>
        <dbReference type="ARBA" id="ARBA00022679"/>
    </source>
</evidence>
<dbReference type="HAMAP" id="MF_00061">
    <property type="entry name" value="IspE"/>
    <property type="match status" value="1"/>
</dbReference>
<dbReference type="GO" id="GO:0050515">
    <property type="term" value="F:4-(cytidine 5'-diphospho)-2-C-methyl-D-erythritol kinase activity"/>
    <property type="evidence" value="ECO:0007669"/>
    <property type="project" value="UniProtKB-EC"/>
</dbReference>
<dbReference type="SUPFAM" id="SSF55060">
    <property type="entry name" value="GHMP Kinase, C-terminal domain"/>
    <property type="match status" value="1"/>
</dbReference>
<dbReference type="InterPro" id="IPR013750">
    <property type="entry name" value="GHMP_kinase_C_dom"/>
</dbReference>
<comment type="pathway">
    <text evidence="10">Isoprenoid biosynthesis; isopentenyl diphosphate biosynthesis via DXP pathway; isopentenyl diphosphate from 1-deoxy-D-xylulose 5-phosphate: step 3/6.</text>
</comment>
<keyword evidence="4 10" id="KW-0808">Transferase</keyword>
<evidence type="ECO:0000313" key="14">
    <source>
        <dbReference type="Proteomes" id="UP001597294"/>
    </source>
</evidence>
<evidence type="ECO:0000256" key="3">
    <source>
        <dbReference type="ARBA" id="ARBA00017473"/>
    </source>
</evidence>
<dbReference type="Gene3D" id="3.30.230.10">
    <property type="match status" value="1"/>
</dbReference>
<comment type="caution">
    <text evidence="13">The sequence shown here is derived from an EMBL/GenBank/DDBJ whole genome shotgun (WGS) entry which is preliminary data.</text>
</comment>
<feature type="active site" evidence="10">
    <location>
        <position position="11"/>
    </location>
</feature>
<dbReference type="RefSeq" id="WP_380247770.1">
    <property type="nucleotide sequence ID" value="NZ_JBHUII010000001.1"/>
</dbReference>
<accession>A0ABW5BDY9</accession>
<dbReference type="PANTHER" id="PTHR43527:SF2">
    <property type="entry name" value="4-DIPHOSPHOCYTIDYL-2-C-METHYL-D-ERYTHRITOL KINASE, CHLOROPLASTIC"/>
    <property type="match status" value="1"/>
</dbReference>
<dbReference type="InterPro" id="IPR036554">
    <property type="entry name" value="GHMP_kinase_C_sf"/>
</dbReference>
<evidence type="ECO:0000256" key="8">
    <source>
        <dbReference type="ARBA" id="ARBA00023229"/>
    </source>
</evidence>
<evidence type="ECO:0000259" key="12">
    <source>
        <dbReference type="Pfam" id="PF08544"/>
    </source>
</evidence>
<dbReference type="InterPro" id="IPR004424">
    <property type="entry name" value="IspE"/>
</dbReference>
<dbReference type="Pfam" id="PF08544">
    <property type="entry name" value="GHMP_kinases_C"/>
    <property type="match status" value="1"/>
</dbReference>
<feature type="domain" description="GHMP kinase N-terminal" evidence="11">
    <location>
        <begin position="70"/>
        <end position="146"/>
    </location>
</feature>
<feature type="binding site" evidence="10">
    <location>
        <begin position="98"/>
        <end position="108"/>
    </location>
    <ligand>
        <name>ATP</name>
        <dbReference type="ChEBI" id="CHEBI:30616"/>
    </ligand>
</feature>
<name>A0ABW5BDY9_9PROT</name>
<evidence type="ECO:0000256" key="9">
    <source>
        <dbReference type="ARBA" id="ARBA00032554"/>
    </source>
</evidence>
<dbReference type="NCBIfam" id="TIGR00154">
    <property type="entry name" value="ispE"/>
    <property type="match status" value="1"/>
</dbReference>
<sequence>MESIFEHAPAKINLTLQVVGRRDDGYHLLRSLVGFAGVGDLLYFSTAKELSLKVTGPFAEELKGQNFDDNLVLQAARKLMVTSGVQLGAEIHLIKNLPIASGIGGGSADAAATLRGLIRLWELHDFSEERLGGLALELGADVPVCLKSTCSWMEGIGERLEQGPELPNLHSVLLNPGVGVSTPKIFQNLKGSYSSAKKKPVSFSSHEDVTEYLRLVGNDLEIPACRLEPVIVEALAELTAQKSCLLSAMSGSGATCFGLFASAECAQKAAHDIKLKHSGWWLSSTAFY</sequence>
<evidence type="ECO:0000256" key="7">
    <source>
        <dbReference type="ARBA" id="ARBA00022840"/>
    </source>
</evidence>
<proteinExistence type="inferred from homology"/>
<dbReference type="PIRSF" id="PIRSF010376">
    <property type="entry name" value="IspE"/>
    <property type="match status" value="1"/>
</dbReference>
<evidence type="ECO:0000256" key="1">
    <source>
        <dbReference type="ARBA" id="ARBA00009684"/>
    </source>
</evidence>
<dbReference type="InterPro" id="IPR006204">
    <property type="entry name" value="GHMP_kinase_N_dom"/>
</dbReference>
<dbReference type="InterPro" id="IPR014721">
    <property type="entry name" value="Ribsml_uS5_D2-typ_fold_subgr"/>
</dbReference>
<dbReference type="InterPro" id="IPR020568">
    <property type="entry name" value="Ribosomal_Su5_D2-typ_SF"/>
</dbReference>
<evidence type="ECO:0000259" key="11">
    <source>
        <dbReference type="Pfam" id="PF00288"/>
    </source>
</evidence>
<keyword evidence="14" id="KW-1185">Reference proteome</keyword>
<dbReference type="EC" id="2.7.1.148" evidence="2 10"/>
<comment type="function">
    <text evidence="10">Catalyzes the phosphorylation of the position 2 hydroxy group of 4-diphosphocytidyl-2C-methyl-D-erythritol.</text>
</comment>
<dbReference type="EMBL" id="JBHUII010000001">
    <property type="protein sequence ID" value="MFD2204313.1"/>
    <property type="molecule type" value="Genomic_DNA"/>
</dbReference>
<dbReference type="Gene3D" id="3.30.70.890">
    <property type="entry name" value="GHMP kinase, C-terminal domain"/>
    <property type="match status" value="1"/>
</dbReference>
<evidence type="ECO:0000256" key="5">
    <source>
        <dbReference type="ARBA" id="ARBA00022741"/>
    </source>
</evidence>
<dbReference type="NCBIfam" id="NF011202">
    <property type="entry name" value="PRK14608.1"/>
    <property type="match status" value="1"/>
</dbReference>
<keyword evidence="7 10" id="KW-0067">ATP-binding</keyword>
<feature type="domain" description="GHMP kinase C-terminal" evidence="12">
    <location>
        <begin position="223"/>
        <end position="273"/>
    </location>
</feature>
<comment type="similarity">
    <text evidence="1 10">Belongs to the GHMP kinase family. IspE subfamily.</text>
</comment>
<evidence type="ECO:0000256" key="6">
    <source>
        <dbReference type="ARBA" id="ARBA00022777"/>
    </source>
</evidence>
<dbReference type="PANTHER" id="PTHR43527">
    <property type="entry name" value="4-DIPHOSPHOCYTIDYL-2-C-METHYL-D-ERYTHRITOL KINASE, CHLOROPLASTIC"/>
    <property type="match status" value="1"/>
</dbReference>
<evidence type="ECO:0000313" key="13">
    <source>
        <dbReference type="EMBL" id="MFD2204313.1"/>
    </source>
</evidence>
<gene>
    <name evidence="10" type="primary">ispE</name>
    <name evidence="13" type="ORF">ACFSKO_01755</name>
</gene>
<dbReference type="Pfam" id="PF00288">
    <property type="entry name" value="GHMP_kinases_N"/>
    <property type="match status" value="1"/>
</dbReference>
<organism evidence="13 14">
    <name type="scientific">Kiloniella antarctica</name>
    <dbReference type="NCBI Taxonomy" id="1550907"/>
    <lineage>
        <taxon>Bacteria</taxon>
        <taxon>Pseudomonadati</taxon>
        <taxon>Pseudomonadota</taxon>
        <taxon>Alphaproteobacteria</taxon>
        <taxon>Rhodospirillales</taxon>
        <taxon>Kiloniellaceae</taxon>
        <taxon>Kiloniella</taxon>
    </lineage>
</organism>
<keyword evidence="6 10" id="KW-0418">Kinase</keyword>
<keyword evidence="8 10" id="KW-0414">Isoprene biosynthesis</keyword>
<reference evidence="14" key="1">
    <citation type="journal article" date="2019" name="Int. J. Syst. Evol. Microbiol.">
        <title>The Global Catalogue of Microorganisms (GCM) 10K type strain sequencing project: providing services to taxonomists for standard genome sequencing and annotation.</title>
        <authorList>
            <consortium name="The Broad Institute Genomics Platform"/>
            <consortium name="The Broad Institute Genome Sequencing Center for Infectious Disease"/>
            <person name="Wu L."/>
            <person name="Ma J."/>
        </authorList>
    </citation>
    <scope>NUCLEOTIDE SEQUENCE [LARGE SCALE GENOMIC DNA]</scope>
    <source>
        <strain evidence="14">CGMCC 4.7192</strain>
    </source>
</reference>
<dbReference type="SUPFAM" id="SSF54211">
    <property type="entry name" value="Ribosomal protein S5 domain 2-like"/>
    <property type="match status" value="1"/>
</dbReference>
<protein>
    <recommendedName>
        <fullName evidence="3 10">4-diphosphocytidyl-2-C-methyl-D-erythritol kinase</fullName>
        <shortName evidence="10">CMK</shortName>
        <ecNumber evidence="2 10">2.7.1.148</ecNumber>
    </recommendedName>
    <alternativeName>
        <fullName evidence="9 10">4-(cytidine-5'-diphospho)-2-C-methyl-D-erythritol kinase</fullName>
    </alternativeName>
</protein>
<evidence type="ECO:0000256" key="10">
    <source>
        <dbReference type="HAMAP-Rule" id="MF_00061"/>
    </source>
</evidence>